<keyword evidence="1" id="KW-0489">Methyltransferase</keyword>
<evidence type="ECO:0000256" key="2">
    <source>
        <dbReference type="ARBA" id="ARBA00022679"/>
    </source>
</evidence>
<accession>A0A833H070</accession>
<evidence type="ECO:0000313" key="6">
    <source>
        <dbReference type="Proteomes" id="UP000460298"/>
    </source>
</evidence>
<feature type="domain" description="RlmL ferredoxin-like" evidence="4">
    <location>
        <begin position="40"/>
        <end position="92"/>
    </location>
</feature>
<dbReference type="InterPro" id="IPR000241">
    <property type="entry name" value="RlmKL-like_Mtase"/>
</dbReference>
<dbReference type="Proteomes" id="UP000460298">
    <property type="component" value="Unassembled WGS sequence"/>
</dbReference>
<dbReference type="InterPro" id="IPR053943">
    <property type="entry name" value="RlmKL-like_Mtase_CS"/>
</dbReference>
<proteinExistence type="predicted"/>
<evidence type="ECO:0000256" key="1">
    <source>
        <dbReference type="ARBA" id="ARBA00022603"/>
    </source>
</evidence>
<dbReference type="GO" id="GO:0070043">
    <property type="term" value="F:rRNA (guanine-N7-)-methyltransferase activity"/>
    <property type="evidence" value="ECO:0007669"/>
    <property type="project" value="TreeGrafter"/>
</dbReference>
<comment type="caution">
    <text evidence="5">The sequence shown here is derived from an EMBL/GenBank/DDBJ whole genome shotgun (WGS) entry which is preliminary data.</text>
</comment>
<dbReference type="Pfam" id="PF22020">
    <property type="entry name" value="RlmL_1st"/>
    <property type="match status" value="1"/>
</dbReference>
<dbReference type="Gene3D" id="3.40.50.150">
    <property type="entry name" value="Vaccinia Virus protein VP39"/>
    <property type="match status" value="1"/>
</dbReference>
<gene>
    <name evidence="5" type="ORF">F9K24_14595</name>
</gene>
<feature type="domain" description="Ribosomal RNA large subunit methyltransferase K/L-like methyltransferase" evidence="3">
    <location>
        <begin position="191"/>
        <end position="355"/>
    </location>
</feature>
<dbReference type="PANTHER" id="PTHR47313:SF1">
    <property type="entry name" value="RIBOSOMAL RNA LARGE SUBUNIT METHYLTRANSFERASE K_L"/>
    <property type="match status" value="1"/>
</dbReference>
<dbReference type="SUPFAM" id="SSF53335">
    <property type="entry name" value="S-adenosyl-L-methionine-dependent methyltransferases"/>
    <property type="match status" value="1"/>
</dbReference>
<dbReference type="PROSITE" id="PS01261">
    <property type="entry name" value="UPF0020"/>
    <property type="match status" value="1"/>
</dbReference>
<dbReference type="PANTHER" id="PTHR47313">
    <property type="entry name" value="RIBOSOMAL RNA LARGE SUBUNIT METHYLTRANSFERASE K/L"/>
    <property type="match status" value="1"/>
</dbReference>
<dbReference type="InterPro" id="IPR029063">
    <property type="entry name" value="SAM-dependent_MTases_sf"/>
</dbReference>
<reference evidence="5 6" key="1">
    <citation type="submission" date="2019-10" db="EMBL/GenBank/DDBJ databases">
        <title>Extracellular Electron Transfer in a Candidatus Methanoperedens spp. Enrichment Culture.</title>
        <authorList>
            <person name="Berger S."/>
            <person name="Rangel Shaw D."/>
            <person name="Berben T."/>
            <person name="In 'T Zandt M."/>
            <person name="Frank J."/>
            <person name="Reimann J."/>
            <person name="Jetten M.S.M."/>
            <person name="Welte C.U."/>
        </authorList>
    </citation>
    <scope>NUCLEOTIDE SEQUENCE [LARGE SCALE GENOMIC DNA]</scope>
    <source>
        <strain evidence="5">SB12</strain>
    </source>
</reference>
<dbReference type="Pfam" id="PF01170">
    <property type="entry name" value="UPF0020"/>
    <property type="match status" value="1"/>
</dbReference>
<name>A0A833H070_9LEPT</name>
<evidence type="ECO:0000313" key="5">
    <source>
        <dbReference type="EMBL" id="KAB2931177.1"/>
    </source>
</evidence>
<dbReference type="GO" id="GO:0008990">
    <property type="term" value="F:rRNA (guanine-N2-)-methyltransferase activity"/>
    <property type="evidence" value="ECO:0007669"/>
    <property type="project" value="TreeGrafter"/>
</dbReference>
<dbReference type="Gene3D" id="3.30.2130.30">
    <property type="match status" value="1"/>
</dbReference>
<keyword evidence="2" id="KW-0808">Transferase</keyword>
<dbReference type="EMBL" id="WBUI01000015">
    <property type="protein sequence ID" value="KAB2931177.1"/>
    <property type="molecule type" value="Genomic_DNA"/>
</dbReference>
<organism evidence="5 6">
    <name type="scientific">Leptonema illini</name>
    <dbReference type="NCBI Taxonomy" id="183"/>
    <lineage>
        <taxon>Bacteria</taxon>
        <taxon>Pseudomonadati</taxon>
        <taxon>Spirochaetota</taxon>
        <taxon>Spirochaetia</taxon>
        <taxon>Leptospirales</taxon>
        <taxon>Leptospiraceae</taxon>
        <taxon>Leptonema</taxon>
    </lineage>
</organism>
<dbReference type="CDD" id="cd11715">
    <property type="entry name" value="THUMP_AdoMetMT"/>
    <property type="match status" value="1"/>
</dbReference>
<evidence type="ECO:0000259" key="3">
    <source>
        <dbReference type="Pfam" id="PF01170"/>
    </source>
</evidence>
<evidence type="ECO:0000259" key="4">
    <source>
        <dbReference type="Pfam" id="PF22020"/>
    </source>
</evidence>
<dbReference type="InterPro" id="IPR054170">
    <property type="entry name" value="RlmL_1st"/>
</dbReference>
<protein>
    <submittedName>
        <fullName evidence="5">Uncharacterized protein</fullName>
    </submittedName>
</protein>
<dbReference type="AlphaFoldDB" id="A0A833H070"/>
<sequence>MSIRVGWRQSFFRAAAARKSASCGGRTIGKKNMKDLNYYFCICNPGLETLAQNELRLLRIQGVPEVGGLAFSGTDRDVVQANLCLRTASRILQRIALFPVAGFDGFEKQCRRIKWGRFLTPSVPIDVRVTCESSRLYHEKAVQERLLHWLNEDCAVRPGEEGESSQRIYVRIVKNRCTISIDTSGDHLHRRGYRLQTAKAPLRENLAAAMVLASGWARNRPPLYDPFCGSGTILIEAALIAKRIVPGLVTERTYAFESWPDASKYVELTTELREHWRKQIRPEPQPLFFGSDRDAGAVQASAENARRAGLSIEWQQCSFSDVSYLPDSYVLCNPPYGQRIGEDLRNLYAALGGLARSRPDLTISWLSSDPRWQRATAMAWQKRIGFSNGGLPVQLLRNG</sequence>